<gene>
    <name evidence="1" type="ORF">DSM106044_05289</name>
</gene>
<dbReference type="Proteomes" id="UP000306509">
    <property type="component" value="Unassembled WGS sequence"/>
</dbReference>
<protein>
    <submittedName>
        <fullName evidence="1">Uncharacterized protein</fullName>
    </submittedName>
</protein>
<sequence>MLKGIMLKGIMLKGIMLKGIILKGIMFKSIILKNRKEAGIHIGMPASLGEGLINQNIFLINL</sequence>
<dbReference type="AlphaFoldDB" id="A0A4U8PZU9"/>
<comment type="caution">
    <text evidence="1">The sequence shown here is derived from an EMBL/GenBank/DDBJ whole genome shotgun (WGS) entry which is preliminary data.</text>
</comment>
<accession>A0A4U8PZU9</accession>
<name>A0A4U8PZU9_9FIRM</name>
<dbReference type="STRING" id="180332.GCA_000797495_01786"/>
<evidence type="ECO:0000313" key="2">
    <source>
        <dbReference type="Proteomes" id="UP000306509"/>
    </source>
</evidence>
<dbReference type="EMBL" id="QGQD01000107">
    <property type="protein sequence ID" value="TLC97924.1"/>
    <property type="molecule type" value="Genomic_DNA"/>
</dbReference>
<keyword evidence="2" id="KW-1185">Reference proteome</keyword>
<evidence type="ECO:0000313" key="1">
    <source>
        <dbReference type="EMBL" id="TLC97924.1"/>
    </source>
</evidence>
<reference evidence="1 2" key="1">
    <citation type="journal article" date="2019" name="Anaerobe">
        <title>Detection of Robinsoniella peoriensis in multiple bone samples of a trauma patient.</title>
        <authorList>
            <person name="Schrottner P."/>
            <person name="Hartwich K."/>
            <person name="Bunk B."/>
            <person name="Schober I."/>
            <person name="Helbig S."/>
            <person name="Rudolph W.W."/>
            <person name="Gunzer F."/>
        </authorList>
    </citation>
    <scope>NUCLEOTIDE SEQUENCE [LARGE SCALE GENOMIC DNA]</scope>
    <source>
        <strain evidence="1 2">DSM 106044</strain>
    </source>
</reference>
<proteinExistence type="predicted"/>
<organism evidence="1 2">
    <name type="scientific">Robinsoniella peoriensis</name>
    <dbReference type="NCBI Taxonomy" id="180332"/>
    <lineage>
        <taxon>Bacteria</taxon>
        <taxon>Bacillati</taxon>
        <taxon>Bacillota</taxon>
        <taxon>Clostridia</taxon>
        <taxon>Lachnospirales</taxon>
        <taxon>Lachnospiraceae</taxon>
        <taxon>Robinsoniella</taxon>
    </lineage>
</organism>